<evidence type="ECO:0000256" key="1">
    <source>
        <dbReference type="SAM" id="Phobius"/>
    </source>
</evidence>
<keyword evidence="2" id="KW-0732">Signal</keyword>
<reference evidence="3" key="1">
    <citation type="submission" date="2013-08" db="EMBL/GenBank/DDBJ databases">
        <title>Comparison of modified E. coli strains.</title>
        <authorList>
            <person name="Juergensen J."/>
            <person name="Bonge A."/>
            <person name="Streit W.R."/>
        </authorList>
    </citation>
    <scope>NUCLEOTIDE SEQUENCE</scope>
</reference>
<accession>A0A0H3U7T6</accession>
<protein>
    <recommendedName>
        <fullName evidence="4">Protein BatD</fullName>
    </recommendedName>
</protein>
<keyword evidence="1" id="KW-1133">Transmembrane helix</keyword>
<evidence type="ECO:0000256" key="2">
    <source>
        <dbReference type="SAM" id="SignalP"/>
    </source>
</evidence>
<organism evidence="3">
    <name type="scientific">uncultured bacterium fosmid pJB42G5</name>
    <dbReference type="NCBI Taxonomy" id="1478064"/>
    <lineage>
        <taxon>Bacteria</taxon>
        <taxon>environmental samples</taxon>
    </lineage>
</organism>
<sequence>MKRFLKIAAVLLCMPAVLLNARGREEKSADGAFLRQLQQRDSVLIADQLKYGVRLNNIPEGTRLVFPDWRDTVTADVEIVRPWQIDTVAYRKATKTKGASMDIEAFVVLTSFEEGLHDLPGIDVVRWFPDGVTDSLSFEYQQLVVTTLPVDTATFEVHDIKGQIRYPVTFKEVLPYICGVLAFAALVALIVWLIIRYRRNKSGEIEVRKEPAHIVALRELDKWRGEKHWAPAQQKAFYSGVTDALREYIDARYGISAMEMTTQEIFDGLKKEDIPDELRASLKDLFERADFIKFAKHAAEREENASVVPTAVRFVTSTYQVEVENEAEAQANTK</sequence>
<evidence type="ECO:0000313" key="3">
    <source>
        <dbReference type="EMBL" id="AIF26536.1"/>
    </source>
</evidence>
<proteinExistence type="predicted"/>
<feature type="signal peptide" evidence="2">
    <location>
        <begin position="1"/>
        <end position="21"/>
    </location>
</feature>
<keyword evidence="1" id="KW-0472">Membrane</keyword>
<name>A0A0H3U7T6_9BACT</name>
<feature type="transmembrane region" description="Helical" evidence="1">
    <location>
        <begin position="173"/>
        <end position="195"/>
    </location>
</feature>
<dbReference type="EMBL" id="KF540236">
    <property type="protein sequence ID" value="AIF26536.1"/>
    <property type="molecule type" value="Genomic_DNA"/>
</dbReference>
<evidence type="ECO:0008006" key="4">
    <source>
        <dbReference type="Google" id="ProtNLM"/>
    </source>
</evidence>
<keyword evidence="1" id="KW-0812">Transmembrane</keyword>
<feature type="chain" id="PRO_5005202866" description="Protein BatD" evidence="2">
    <location>
        <begin position="22"/>
        <end position="334"/>
    </location>
</feature>
<dbReference type="AlphaFoldDB" id="A0A0H3U7T6"/>